<reference evidence="2 3" key="1">
    <citation type="submission" date="2023-03" db="EMBL/GenBank/DDBJ databases">
        <title>Genome insight into feeding habits of ladybird beetles.</title>
        <authorList>
            <person name="Li H.-S."/>
            <person name="Huang Y.-H."/>
            <person name="Pang H."/>
        </authorList>
    </citation>
    <scope>NUCLEOTIDE SEQUENCE [LARGE SCALE GENOMIC DNA]</scope>
    <source>
        <strain evidence="2">SYSU_2023b</strain>
        <tissue evidence="2">Whole body</tissue>
    </source>
</reference>
<keyword evidence="1" id="KW-0472">Membrane</keyword>
<name>A0AAW1U504_9CUCU</name>
<proteinExistence type="predicted"/>
<gene>
    <name evidence="2" type="ORF">WA026_023736</name>
</gene>
<protein>
    <submittedName>
        <fullName evidence="2">Uncharacterized protein</fullName>
    </submittedName>
</protein>
<sequence length="121" mass="14328">MKYWNYAHARSHLGKADDPDKIGVVFGVPKLLLMVEAMFLWPLIRDLLERDGPMLWGFETLRGGWYATYNWFPTKHPNCSTYLALDWKQFDKRAQFSIIDDIHAIIKTYIDFDNGYYPTKF</sequence>
<keyword evidence="3" id="KW-1185">Reference proteome</keyword>
<comment type="caution">
    <text evidence="2">The sequence shown here is derived from an EMBL/GenBank/DDBJ whole genome shotgun (WGS) entry which is preliminary data.</text>
</comment>
<organism evidence="2 3">
    <name type="scientific">Henosepilachna vigintioctopunctata</name>
    <dbReference type="NCBI Taxonomy" id="420089"/>
    <lineage>
        <taxon>Eukaryota</taxon>
        <taxon>Metazoa</taxon>
        <taxon>Ecdysozoa</taxon>
        <taxon>Arthropoda</taxon>
        <taxon>Hexapoda</taxon>
        <taxon>Insecta</taxon>
        <taxon>Pterygota</taxon>
        <taxon>Neoptera</taxon>
        <taxon>Endopterygota</taxon>
        <taxon>Coleoptera</taxon>
        <taxon>Polyphaga</taxon>
        <taxon>Cucujiformia</taxon>
        <taxon>Coccinelloidea</taxon>
        <taxon>Coccinellidae</taxon>
        <taxon>Epilachninae</taxon>
        <taxon>Epilachnini</taxon>
        <taxon>Henosepilachna</taxon>
    </lineage>
</organism>
<dbReference type="Proteomes" id="UP001431783">
    <property type="component" value="Unassembled WGS sequence"/>
</dbReference>
<dbReference type="AlphaFoldDB" id="A0AAW1U504"/>
<dbReference type="InterPro" id="IPR043502">
    <property type="entry name" value="DNA/RNA_pol_sf"/>
</dbReference>
<evidence type="ECO:0000313" key="2">
    <source>
        <dbReference type="EMBL" id="KAK9878756.1"/>
    </source>
</evidence>
<dbReference type="EMBL" id="JARQZJ010000058">
    <property type="protein sequence ID" value="KAK9878756.1"/>
    <property type="molecule type" value="Genomic_DNA"/>
</dbReference>
<dbReference type="SUPFAM" id="SSF56672">
    <property type="entry name" value="DNA/RNA polymerases"/>
    <property type="match status" value="1"/>
</dbReference>
<evidence type="ECO:0000313" key="3">
    <source>
        <dbReference type="Proteomes" id="UP001431783"/>
    </source>
</evidence>
<dbReference type="GO" id="GO:0071897">
    <property type="term" value="P:DNA biosynthetic process"/>
    <property type="evidence" value="ECO:0007669"/>
    <property type="project" value="UniProtKB-ARBA"/>
</dbReference>
<keyword evidence="1" id="KW-1133">Transmembrane helix</keyword>
<feature type="transmembrane region" description="Helical" evidence="1">
    <location>
        <begin position="22"/>
        <end position="44"/>
    </location>
</feature>
<accession>A0AAW1U504</accession>
<keyword evidence="1" id="KW-0812">Transmembrane</keyword>
<evidence type="ECO:0000256" key="1">
    <source>
        <dbReference type="SAM" id="Phobius"/>
    </source>
</evidence>